<dbReference type="GO" id="GO:0005198">
    <property type="term" value="F:structural molecule activity"/>
    <property type="evidence" value="ECO:0007669"/>
    <property type="project" value="InterPro"/>
</dbReference>
<evidence type="ECO:0000313" key="8">
    <source>
        <dbReference type="Proteomes" id="UP000527355"/>
    </source>
</evidence>
<keyword evidence="2" id="KW-0416">Keratin</keyword>
<dbReference type="Proteomes" id="UP000527355">
    <property type="component" value="Unassembled WGS sequence"/>
</dbReference>
<dbReference type="Gene3D" id="1.20.5.1160">
    <property type="entry name" value="Vasodilator-stimulated phosphoprotein"/>
    <property type="match status" value="1"/>
</dbReference>
<name>A0A7J7XZP0_MYOMY</name>
<evidence type="ECO:0000256" key="1">
    <source>
        <dbReference type="ARBA" id="ARBA00022553"/>
    </source>
</evidence>
<organism evidence="7 8">
    <name type="scientific">Myotis myotis</name>
    <name type="common">Greater mouse-eared bat</name>
    <name type="synonym">Vespertilio myotis</name>
    <dbReference type="NCBI Taxonomy" id="51298"/>
    <lineage>
        <taxon>Eukaryota</taxon>
        <taxon>Metazoa</taxon>
        <taxon>Chordata</taxon>
        <taxon>Craniata</taxon>
        <taxon>Vertebrata</taxon>
        <taxon>Euteleostomi</taxon>
        <taxon>Mammalia</taxon>
        <taxon>Eutheria</taxon>
        <taxon>Laurasiatheria</taxon>
        <taxon>Chiroptera</taxon>
        <taxon>Yangochiroptera</taxon>
        <taxon>Vespertilionidae</taxon>
        <taxon>Myotis</taxon>
    </lineage>
</organism>
<comment type="caution">
    <text evidence="7">The sequence shown here is derived from an EMBL/GenBank/DDBJ whole genome shotgun (WGS) entry which is preliminary data.</text>
</comment>
<evidence type="ECO:0000256" key="3">
    <source>
        <dbReference type="ARBA" id="ARBA00022754"/>
    </source>
</evidence>
<keyword evidence="8" id="KW-1185">Reference proteome</keyword>
<dbReference type="PANTHER" id="PTHR23239:SF349">
    <property type="entry name" value="KERATIN, TYPE I CYTOSKELETAL 18"/>
    <property type="match status" value="1"/>
</dbReference>
<dbReference type="AlphaFoldDB" id="A0A7J7XZP0"/>
<dbReference type="Pfam" id="PF00038">
    <property type="entry name" value="Filament"/>
    <property type="match status" value="1"/>
</dbReference>
<dbReference type="InterPro" id="IPR002957">
    <property type="entry name" value="Keratin_I"/>
</dbReference>
<feature type="domain" description="IF rod" evidence="6">
    <location>
        <begin position="13"/>
        <end position="247"/>
    </location>
</feature>
<keyword evidence="4" id="KW-0175">Coiled coil</keyword>
<evidence type="ECO:0000313" key="7">
    <source>
        <dbReference type="EMBL" id="KAF6355223.1"/>
    </source>
</evidence>
<dbReference type="GO" id="GO:0045095">
    <property type="term" value="C:keratin filament"/>
    <property type="evidence" value="ECO:0007669"/>
    <property type="project" value="TreeGrafter"/>
</dbReference>
<dbReference type="GO" id="GO:0045104">
    <property type="term" value="P:intermediate filament cytoskeleton organization"/>
    <property type="evidence" value="ECO:0007669"/>
    <property type="project" value="TreeGrafter"/>
</dbReference>
<evidence type="ECO:0000256" key="2">
    <source>
        <dbReference type="ARBA" id="ARBA00022744"/>
    </source>
</evidence>
<evidence type="ECO:0000256" key="4">
    <source>
        <dbReference type="ARBA" id="ARBA00023054"/>
    </source>
</evidence>
<feature type="region of interest" description="Disordered" evidence="5">
    <location>
        <begin position="167"/>
        <end position="186"/>
    </location>
</feature>
<accession>A0A7J7XZP0</accession>
<proteinExistence type="predicted"/>
<dbReference type="InterPro" id="IPR039008">
    <property type="entry name" value="IF_rod_dom"/>
</dbReference>
<dbReference type="Gene3D" id="1.20.5.170">
    <property type="match status" value="1"/>
</dbReference>
<evidence type="ECO:0000259" key="6">
    <source>
        <dbReference type="SMART" id="SM01391"/>
    </source>
</evidence>
<reference evidence="7 8" key="1">
    <citation type="journal article" date="2020" name="Nature">
        <title>Six reference-quality genomes reveal evolution of bat adaptations.</title>
        <authorList>
            <person name="Jebb D."/>
            <person name="Huang Z."/>
            <person name="Pippel M."/>
            <person name="Hughes G.M."/>
            <person name="Lavrichenko K."/>
            <person name="Devanna P."/>
            <person name="Winkler S."/>
            <person name="Jermiin L.S."/>
            <person name="Skirmuntt E.C."/>
            <person name="Katzourakis A."/>
            <person name="Burkitt-Gray L."/>
            <person name="Ray D.A."/>
            <person name="Sullivan K.A.M."/>
            <person name="Roscito J.G."/>
            <person name="Kirilenko B.M."/>
            <person name="Davalos L.M."/>
            <person name="Corthals A.P."/>
            <person name="Power M.L."/>
            <person name="Jones G."/>
            <person name="Ransome R.D."/>
            <person name="Dechmann D.K.N."/>
            <person name="Locatelli A.G."/>
            <person name="Puechmaille S.J."/>
            <person name="Fedrigo O."/>
            <person name="Jarvis E.D."/>
            <person name="Hiller M."/>
            <person name="Vernes S.C."/>
            <person name="Myers E.W."/>
            <person name="Teeling E.C."/>
        </authorList>
    </citation>
    <scope>NUCLEOTIDE SEQUENCE [LARGE SCALE GENOMIC DNA]</scope>
    <source>
        <strain evidence="7">MMyoMyo1</strain>
        <tissue evidence="7">Flight muscle</tissue>
    </source>
</reference>
<dbReference type="EMBL" id="JABWUV010000005">
    <property type="protein sequence ID" value="KAF6355223.1"/>
    <property type="molecule type" value="Genomic_DNA"/>
</dbReference>
<dbReference type="SMART" id="SM01391">
    <property type="entry name" value="Filament"/>
    <property type="match status" value="1"/>
</dbReference>
<dbReference type="VEuPathDB" id="HostDB:GeneID_118651954"/>
<protein>
    <recommendedName>
        <fullName evidence="6">IF rod domain-containing protein</fullName>
    </recommendedName>
</protein>
<keyword evidence="1" id="KW-0597">Phosphoprotein</keyword>
<gene>
    <name evidence="7" type="ORF">mMyoMyo1_011412</name>
</gene>
<keyword evidence="3" id="KW-0403">Intermediate filament</keyword>
<dbReference type="PANTHER" id="PTHR23239">
    <property type="entry name" value="INTERMEDIATE FILAMENT"/>
    <property type="match status" value="1"/>
</dbReference>
<dbReference type="SUPFAM" id="SSF64593">
    <property type="entry name" value="Intermediate filament protein, coiled coil region"/>
    <property type="match status" value="1"/>
</dbReference>
<sequence>MAWGLAGIGSIQRKKETIQYLERVSSLEFDNRGDWRTKSRHTWRRDPKSETRGHYFKIPEDLRAQVFASSVGNAYIILQIDNAYLAADDFRVKYEMELAMYHSVERNIQGSNRSLMTPISLSCSWRQIKAFKEELLFMKNNYKEEVNGLQNQIANSGLTGELDAQISRPQQDHDEHPCPPEGGGDTICHVDGTAQWDPEQLEAELAQTWAEGKYQAQEYQALLNTKVKLEDEISTYCLLLEEGKDFDFGNNVDHSNSMQSIQMTTTCMMVDGKVVSEGHPLGGQ</sequence>
<evidence type="ECO:0000256" key="5">
    <source>
        <dbReference type="SAM" id="MobiDB-lite"/>
    </source>
</evidence>